<dbReference type="AlphaFoldDB" id="A0A137NU99"/>
<name>A0A137NU99_CONC2</name>
<feature type="non-terminal residue" evidence="1">
    <location>
        <position position="1"/>
    </location>
</feature>
<evidence type="ECO:0000313" key="2">
    <source>
        <dbReference type="Proteomes" id="UP000070444"/>
    </source>
</evidence>
<keyword evidence="2" id="KW-1185">Reference proteome</keyword>
<proteinExistence type="predicted"/>
<reference evidence="1 2" key="1">
    <citation type="journal article" date="2015" name="Genome Biol. Evol.">
        <title>Phylogenomic analyses indicate that early fungi evolved digesting cell walls of algal ancestors of land plants.</title>
        <authorList>
            <person name="Chang Y."/>
            <person name="Wang S."/>
            <person name="Sekimoto S."/>
            <person name="Aerts A.L."/>
            <person name="Choi C."/>
            <person name="Clum A."/>
            <person name="LaButti K.M."/>
            <person name="Lindquist E.A."/>
            <person name="Yee Ngan C."/>
            <person name="Ohm R.A."/>
            <person name="Salamov A.A."/>
            <person name="Grigoriev I.V."/>
            <person name="Spatafora J.W."/>
            <person name="Berbee M.L."/>
        </authorList>
    </citation>
    <scope>NUCLEOTIDE SEQUENCE [LARGE SCALE GENOMIC DNA]</scope>
    <source>
        <strain evidence="1 2">NRRL 28638</strain>
    </source>
</reference>
<gene>
    <name evidence="1" type="ORF">CONCODRAFT_43994</name>
</gene>
<dbReference type="EMBL" id="KQ964758">
    <property type="protein sequence ID" value="KXN66174.1"/>
    <property type="molecule type" value="Genomic_DNA"/>
</dbReference>
<dbReference type="OMA" id="RTEINYC"/>
<sequence length="57" mass="6690">INSSSRTEINYCPNNLQLWVNNPTLTEFCFSMIRRVDIKGSKSYIAMNTWQLQDSYP</sequence>
<dbReference type="Proteomes" id="UP000070444">
    <property type="component" value="Unassembled WGS sequence"/>
</dbReference>
<protein>
    <submittedName>
        <fullName evidence="1">Uncharacterized protein</fullName>
    </submittedName>
</protein>
<dbReference type="STRING" id="796925.A0A137NU99"/>
<evidence type="ECO:0000313" key="1">
    <source>
        <dbReference type="EMBL" id="KXN66174.1"/>
    </source>
</evidence>
<dbReference type="OrthoDB" id="2209782at2759"/>
<accession>A0A137NU99</accession>
<organism evidence="1 2">
    <name type="scientific">Conidiobolus coronatus (strain ATCC 28846 / CBS 209.66 / NRRL 28638)</name>
    <name type="common">Delacroixia coronata</name>
    <dbReference type="NCBI Taxonomy" id="796925"/>
    <lineage>
        <taxon>Eukaryota</taxon>
        <taxon>Fungi</taxon>
        <taxon>Fungi incertae sedis</taxon>
        <taxon>Zoopagomycota</taxon>
        <taxon>Entomophthoromycotina</taxon>
        <taxon>Entomophthoromycetes</taxon>
        <taxon>Entomophthorales</taxon>
        <taxon>Ancylistaceae</taxon>
        <taxon>Conidiobolus</taxon>
    </lineage>
</organism>